<dbReference type="GO" id="GO:0042956">
    <property type="term" value="P:maltodextrin transmembrane transport"/>
    <property type="evidence" value="ECO:0007669"/>
    <property type="project" value="TreeGrafter"/>
</dbReference>
<feature type="signal peptide" evidence="4">
    <location>
        <begin position="1"/>
        <end position="25"/>
    </location>
</feature>
<organism evidence="6 7">
    <name type="scientific">Nocardiopsis sinuspersici</name>
    <dbReference type="NCBI Taxonomy" id="501010"/>
    <lineage>
        <taxon>Bacteria</taxon>
        <taxon>Bacillati</taxon>
        <taxon>Actinomycetota</taxon>
        <taxon>Actinomycetes</taxon>
        <taxon>Streptosporangiales</taxon>
        <taxon>Nocardiopsidaceae</taxon>
        <taxon>Nocardiopsis</taxon>
    </lineage>
</organism>
<dbReference type="PROSITE" id="PS51257">
    <property type="entry name" value="PROKAR_LIPOPROTEIN"/>
    <property type="match status" value="1"/>
</dbReference>
<proteinExistence type="inferred from homology"/>
<gene>
    <name evidence="5" type="ORF">HNR06_000787</name>
    <name evidence="6" type="ORF">NOSIN_15130</name>
</gene>
<evidence type="ECO:0000256" key="3">
    <source>
        <dbReference type="ARBA" id="ARBA00022729"/>
    </source>
</evidence>
<evidence type="ECO:0000313" key="8">
    <source>
        <dbReference type="Proteomes" id="UP000584931"/>
    </source>
</evidence>
<dbReference type="STRING" id="501010.NOSIN_15130"/>
<protein>
    <submittedName>
        <fullName evidence="5">N,N'-diacetylchitobiose transport system substrate-binding protein</fullName>
    </submittedName>
    <submittedName>
        <fullName evidence="6">Sugar ABC transporter substrate-binding protein</fullName>
    </submittedName>
</protein>
<feature type="chain" id="PRO_5044566678" evidence="4">
    <location>
        <begin position="26"/>
        <end position="428"/>
    </location>
</feature>
<dbReference type="CDD" id="cd14747">
    <property type="entry name" value="PBP2_MalE"/>
    <property type="match status" value="1"/>
</dbReference>
<sequence length="428" mass="45221">MARRRTHEYVPLTAAAAALVLVATACGTGGGDGGEASDSLLVWIMQGTNPDETEFFEAANTAFTEETGIEVEVEFVPWQDAQNKISTAIAGGTVPDVAELGNTFTPGFADAGALHDLSGYGVDTSQYIPGLMEMGQIGGGVYGVPWYASIRSVVYRSDLFEEHGLEVPENWDELRETAVALSEAEEDMIALPVPGDAQYSVMPWIWGGGGEIAVEGSDGTWTSQIDSEGSRAGVEFFTDLALEHGTSTTGAVNWNEIAVMESFAEEEAAMAILGSANPKAVLEANPDLEGRIGSFTLPGRDGGYMPSFAGGSLLSVFEGTGDEEAAWQYVQHLTGDEFSTRWSEETGFFPGVSASVDEFSASADPVLEPFAVQLKEASRGVPVTPAWTQVEAEKVLVGMQQSILNGEATVDEATAEAADEVERILNGG</sequence>
<dbReference type="Proteomes" id="UP000584931">
    <property type="component" value="Unassembled WGS sequence"/>
</dbReference>
<comment type="similarity">
    <text evidence="1">Belongs to the bacterial solute-binding protein 1 family.</text>
</comment>
<dbReference type="Gene3D" id="3.40.190.10">
    <property type="entry name" value="Periplasmic binding protein-like II"/>
    <property type="match status" value="2"/>
</dbReference>
<dbReference type="GO" id="GO:0055052">
    <property type="term" value="C:ATP-binding cassette (ABC) transporter complex, substrate-binding subunit-containing"/>
    <property type="evidence" value="ECO:0007669"/>
    <property type="project" value="TreeGrafter"/>
</dbReference>
<dbReference type="InterPro" id="IPR006059">
    <property type="entry name" value="SBP"/>
</dbReference>
<accession>A0A1V3C3L5</accession>
<comment type="caution">
    <text evidence="6">The sequence shown here is derived from an EMBL/GenBank/DDBJ whole genome shotgun (WGS) entry which is preliminary data.</text>
</comment>
<keyword evidence="3 4" id="KW-0732">Signal</keyword>
<evidence type="ECO:0000313" key="5">
    <source>
        <dbReference type="EMBL" id="NYH51198.1"/>
    </source>
</evidence>
<dbReference type="EMBL" id="MCOK01000001">
    <property type="protein sequence ID" value="OOC54970.1"/>
    <property type="molecule type" value="Genomic_DNA"/>
</dbReference>
<dbReference type="EMBL" id="JACCHL010000001">
    <property type="protein sequence ID" value="NYH51198.1"/>
    <property type="molecule type" value="Genomic_DNA"/>
</dbReference>
<evidence type="ECO:0000256" key="2">
    <source>
        <dbReference type="ARBA" id="ARBA00022448"/>
    </source>
</evidence>
<accession>A0A7Z0BH39</accession>
<dbReference type="SUPFAM" id="SSF53850">
    <property type="entry name" value="Periplasmic binding protein-like II"/>
    <property type="match status" value="1"/>
</dbReference>
<reference evidence="7" key="1">
    <citation type="submission" date="2016-08" db="EMBL/GenBank/DDBJ databases">
        <authorList>
            <person name="Tokovenko B."/>
            <person name="Kalinowski J."/>
        </authorList>
    </citation>
    <scope>NUCLEOTIDE SEQUENCE [LARGE SCALE GENOMIC DNA]</scope>
    <source>
        <strain evidence="7">UTMC102</strain>
    </source>
</reference>
<evidence type="ECO:0000256" key="4">
    <source>
        <dbReference type="SAM" id="SignalP"/>
    </source>
</evidence>
<keyword evidence="7" id="KW-1185">Reference proteome</keyword>
<evidence type="ECO:0000256" key="1">
    <source>
        <dbReference type="ARBA" id="ARBA00008520"/>
    </source>
</evidence>
<dbReference type="Proteomes" id="UP000189004">
    <property type="component" value="Unassembled WGS sequence"/>
</dbReference>
<dbReference type="PANTHER" id="PTHR30061">
    <property type="entry name" value="MALTOSE-BINDING PERIPLASMIC PROTEIN"/>
    <property type="match status" value="1"/>
</dbReference>
<dbReference type="Pfam" id="PF01547">
    <property type="entry name" value="SBP_bac_1"/>
    <property type="match status" value="1"/>
</dbReference>
<dbReference type="PANTHER" id="PTHR30061:SF50">
    <property type="entry name" value="MALTOSE_MALTODEXTRIN-BINDING PERIPLASMIC PROTEIN"/>
    <property type="match status" value="1"/>
</dbReference>
<dbReference type="RefSeq" id="WP_077691392.1">
    <property type="nucleotide sequence ID" value="NZ_JACCHL010000001.1"/>
</dbReference>
<reference evidence="5 8" key="3">
    <citation type="submission" date="2020-07" db="EMBL/GenBank/DDBJ databases">
        <title>Sequencing the genomes of 1000 actinobacteria strains.</title>
        <authorList>
            <person name="Klenk H.-P."/>
        </authorList>
    </citation>
    <scope>NUCLEOTIDE SEQUENCE [LARGE SCALE GENOMIC DNA]</scope>
    <source>
        <strain evidence="5 8">DSM 45278</strain>
    </source>
</reference>
<dbReference type="AlphaFoldDB" id="A0A1V3C3L5"/>
<dbReference type="GO" id="GO:1901982">
    <property type="term" value="F:maltose binding"/>
    <property type="evidence" value="ECO:0007669"/>
    <property type="project" value="TreeGrafter"/>
</dbReference>
<keyword evidence="2" id="KW-0813">Transport</keyword>
<name>A0A1V3C3L5_9ACTN</name>
<evidence type="ECO:0000313" key="7">
    <source>
        <dbReference type="Proteomes" id="UP000189004"/>
    </source>
</evidence>
<evidence type="ECO:0000313" key="6">
    <source>
        <dbReference type="EMBL" id="OOC54970.1"/>
    </source>
</evidence>
<reference evidence="6" key="2">
    <citation type="submission" date="2016-08" db="EMBL/GenBank/DDBJ databases">
        <authorList>
            <person name="Seilhamer J.J."/>
        </authorList>
    </citation>
    <scope>NUCLEOTIDE SEQUENCE [LARGE SCALE GENOMIC DNA]</scope>
    <source>
        <strain evidence="6">UTMC102</strain>
    </source>
</reference>
<dbReference type="GO" id="GO:0015768">
    <property type="term" value="P:maltose transport"/>
    <property type="evidence" value="ECO:0007669"/>
    <property type="project" value="TreeGrafter"/>
</dbReference>
<dbReference type="OrthoDB" id="9780991at2"/>